<accession>A0ABV6M7Q1</accession>
<gene>
    <name evidence="5" type="ORF">ACFFIA_22925</name>
</gene>
<comment type="similarity">
    <text evidence="1">Belongs to the V-ATPase E subunit family.</text>
</comment>
<feature type="region of interest" description="Disordered" evidence="4">
    <location>
        <begin position="160"/>
        <end position="183"/>
    </location>
</feature>
<feature type="compositionally biased region" description="Basic and acidic residues" evidence="4">
    <location>
        <begin position="173"/>
        <end position="183"/>
    </location>
</feature>
<dbReference type="Proteomes" id="UP001589867">
    <property type="component" value="Unassembled WGS sequence"/>
</dbReference>
<evidence type="ECO:0000313" key="6">
    <source>
        <dbReference type="Proteomes" id="UP001589867"/>
    </source>
</evidence>
<evidence type="ECO:0000256" key="4">
    <source>
        <dbReference type="SAM" id="MobiDB-lite"/>
    </source>
</evidence>
<dbReference type="InterPro" id="IPR002842">
    <property type="entry name" value="ATPase_V1_Esu"/>
</dbReference>
<name>A0ABV6M7Q1_9ACTN</name>
<evidence type="ECO:0000256" key="2">
    <source>
        <dbReference type="ARBA" id="ARBA00022448"/>
    </source>
</evidence>
<evidence type="ECO:0000256" key="3">
    <source>
        <dbReference type="ARBA" id="ARBA00023065"/>
    </source>
</evidence>
<keyword evidence="2" id="KW-0813">Transport</keyword>
<comment type="caution">
    <text evidence="5">The sequence shown here is derived from an EMBL/GenBank/DDBJ whole genome shotgun (WGS) entry which is preliminary data.</text>
</comment>
<reference evidence="5 6" key="1">
    <citation type="submission" date="2024-09" db="EMBL/GenBank/DDBJ databases">
        <authorList>
            <person name="Sun Q."/>
            <person name="Mori K."/>
        </authorList>
    </citation>
    <scope>NUCLEOTIDE SEQUENCE [LARGE SCALE GENOMIC DNA]</scope>
    <source>
        <strain evidence="5 6">TBRC 3947</strain>
    </source>
</reference>
<organism evidence="5 6">
    <name type="scientific">Phytohabitans kaempferiae</name>
    <dbReference type="NCBI Taxonomy" id="1620943"/>
    <lineage>
        <taxon>Bacteria</taxon>
        <taxon>Bacillati</taxon>
        <taxon>Actinomycetota</taxon>
        <taxon>Actinomycetes</taxon>
        <taxon>Micromonosporales</taxon>
        <taxon>Micromonosporaceae</taxon>
    </lineage>
</organism>
<dbReference type="EMBL" id="JBHLUH010000047">
    <property type="protein sequence ID" value="MFC0530519.1"/>
    <property type="molecule type" value="Genomic_DNA"/>
</dbReference>
<evidence type="ECO:0000256" key="1">
    <source>
        <dbReference type="ARBA" id="ARBA00005901"/>
    </source>
</evidence>
<sequence length="183" mass="19606">MNRLDPVLAPVRAALLARAREEADQIRERSEVDARDAVTAATMEADHIRQHAHAEGEAHAATAVAAARSQAREQARALVLGARREAYERLRDAARRAVARMGAEPEFAPIRQRMVAAVRATLGPDAQITDVPDGGVAGAADGRRLDLSLTGFADRAVQAVAGREAETGPPATADRRTPREERP</sequence>
<protein>
    <submittedName>
        <fullName evidence="5">V-type ATP synthase subunit E family protein</fullName>
    </submittedName>
</protein>
<evidence type="ECO:0000313" key="5">
    <source>
        <dbReference type="EMBL" id="MFC0530519.1"/>
    </source>
</evidence>
<keyword evidence="6" id="KW-1185">Reference proteome</keyword>
<dbReference type="RefSeq" id="WP_377253677.1">
    <property type="nucleotide sequence ID" value="NZ_JBHLUH010000047.1"/>
</dbReference>
<keyword evidence="3" id="KW-0406">Ion transport</keyword>
<dbReference type="Pfam" id="PF01991">
    <property type="entry name" value="vATP-synt_E"/>
    <property type="match status" value="1"/>
</dbReference>
<proteinExistence type="inferred from homology"/>